<proteinExistence type="predicted"/>
<evidence type="ECO:0000313" key="3">
    <source>
        <dbReference type="Proteomes" id="UP001580928"/>
    </source>
</evidence>
<name>A0ABV5CB54_9SPHI</name>
<organism evidence="2 3">
    <name type="scientific">Albibacterium profundi</name>
    <dbReference type="NCBI Taxonomy" id="3134906"/>
    <lineage>
        <taxon>Bacteria</taxon>
        <taxon>Pseudomonadati</taxon>
        <taxon>Bacteroidota</taxon>
        <taxon>Sphingobacteriia</taxon>
        <taxon>Sphingobacteriales</taxon>
        <taxon>Sphingobacteriaceae</taxon>
        <taxon>Albibacterium</taxon>
    </lineage>
</organism>
<feature type="chain" id="PRO_5046829946" evidence="1">
    <location>
        <begin position="19"/>
        <end position="893"/>
    </location>
</feature>
<dbReference type="Proteomes" id="UP001580928">
    <property type="component" value="Unassembled WGS sequence"/>
</dbReference>
<keyword evidence="2" id="KW-0675">Receptor</keyword>
<protein>
    <submittedName>
        <fullName evidence="2">TonB-dependent receptor</fullName>
    </submittedName>
</protein>
<keyword evidence="1" id="KW-0732">Signal</keyword>
<dbReference type="SUPFAM" id="SSF56935">
    <property type="entry name" value="Porins"/>
    <property type="match status" value="1"/>
</dbReference>
<gene>
    <name evidence="2" type="ORF">WKR92_02890</name>
</gene>
<feature type="signal peptide" evidence="1">
    <location>
        <begin position="1"/>
        <end position="18"/>
    </location>
</feature>
<accession>A0ABV5CB54</accession>
<evidence type="ECO:0000313" key="2">
    <source>
        <dbReference type="EMBL" id="MFB5944772.1"/>
    </source>
</evidence>
<evidence type="ECO:0000256" key="1">
    <source>
        <dbReference type="SAM" id="SignalP"/>
    </source>
</evidence>
<dbReference type="RefSeq" id="WP_375556333.1">
    <property type="nucleotide sequence ID" value="NZ_JBBVGT010000002.1"/>
</dbReference>
<dbReference type="InterPro" id="IPR008969">
    <property type="entry name" value="CarboxyPept-like_regulatory"/>
</dbReference>
<comment type="caution">
    <text evidence="2">The sequence shown here is derived from an EMBL/GenBank/DDBJ whole genome shotgun (WGS) entry which is preliminary data.</text>
</comment>
<sequence>MKYFLSLIAILFINQLYAQNDAKIEGRVFDPSLQPLERATVSIIAEQDSLVLSYALTDGKGKFEFVRLPSEKPLILYVSHVNSASYAKKLILKPEEELMLDSIIMEGHMMEEVAITAAAPIRLNGDTLEYKADYFKTRPNASVEELLLLLPGLQVNADGSIYYQGKQVSGVRVNNKDFFAHDLTIATRNLDASLIDIVQVIKDKGESKREVLDDSELPIVLNLKMKKEFLKANFGKFYGSAATRDRYESGALLNAFRDTLQVSFIGFANNIGKQGFDYSELSRYGGFGRAENNRFVMYGSNGLMNQISAGINVNYDIAKKLKANLMYNYGQRSYYSDSRNNSQSFYNEIREESLSTNRSENDQFEHEIRGFVRYYFDTTAHFSFDGRVDLSNRRAVNEGSGESWRNIDEPVTNTQYQNNNDHINHGYRQTIRFEKKFENKWLLSYNHSLSNNQIGADNMSASLNRYYLFNDSLIDQENLRATTESIFNTTNKINLQIPISKSVNFDIFTEYSLKNESSKEDIQIRLNSDDFENRNDVANNKGLKNLFFYVGTQWNIKAIKNVPITVGARWLSLENKFDYYGRMDNRSNKHTYLLPRVDINFKGFRVSYSKQVNPPSFYQLVVVDSDLYPTSYTYASPYFDNVVEDQYSINYNKYFQKLKMSVYFYGRYSLSDHDVAQARTYDTENSFSTNRSYQVGATDAIYSSGNVSKTFLQNNTWKLSYSVNYYGSWSERYSNVNREENIADQFYGSVNNSINLSYKDIVTFRPNYGLQLNRTMFQIESENFRNTTNAEHSVGASLLFSNIKKFRLESSYTLKNQISGLNNERQNLHILNTSIYYPVLQKGELKFTAFDILNQNASSYFSSYSNTTRYSTTLTLRQYFMLGFVYKFLTTGD</sequence>
<reference evidence="2 3" key="1">
    <citation type="submission" date="2024-04" db="EMBL/GenBank/DDBJ databases">
        <title>Albibacterium profundi sp. nov., isolated from sediment of the Challenger Deep of Mariana Trench.</title>
        <authorList>
            <person name="Wang Y."/>
        </authorList>
    </citation>
    <scope>NUCLEOTIDE SEQUENCE [LARGE SCALE GENOMIC DNA]</scope>
    <source>
        <strain evidence="2 3">RHL897</strain>
    </source>
</reference>
<keyword evidence="3" id="KW-1185">Reference proteome</keyword>
<dbReference type="EMBL" id="JBBVGT010000002">
    <property type="protein sequence ID" value="MFB5944772.1"/>
    <property type="molecule type" value="Genomic_DNA"/>
</dbReference>
<dbReference type="SUPFAM" id="SSF49464">
    <property type="entry name" value="Carboxypeptidase regulatory domain-like"/>
    <property type="match status" value="1"/>
</dbReference>